<comment type="caution">
    <text evidence="2">The sequence shown here is derived from an EMBL/GenBank/DDBJ whole genome shotgun (WGS) entry which is preliminary data.</text>
</comment>
<dbReference type="EMBL" id="VINQ01000006">
    <property type="protein sequence ID" value="KAA0916069.1"/>
    <property type="molecule type" value="Genomic_DNA"/>
</dbReference>
<accession>A0A5A9ZGC5</accession>
<dbReference type="Proteomes" id="UP000325291">
    <property type="component" value="Unassembled WGS sequence"/>
</dbReference>
<keyword evidence="1" id="KW-0732">Signal</keyword>
<organism evidence="2 3">
    <name type="scientific">Aquicoccus porphyridii</name>
    <dbReference type="NCBI Taxonomy" id="1852029"/>
    <lineage>
        <taxon>Bacteria</taxon>
        <taxon>Pseudomonadati</taxon>
        <taxon>Pseudomonadota</taxon>
        <taxon>Alphaproteobacteria</taxon>
        <taxon>Rhodobacterales</taxon>
        <taxon>Paracoccaceae</taxon>
        <taxon>Aquicoccus</taxon>
    </lineage>
</organism>
<evidence type="ECO:0008006" key="4">
    <source>
        <dbReference type="Google" id="ProtNLM"/>
    </source>
</evidence>
<feature type="chain" id="PRO_5022988880" description="DUF2125 domain-containing protein" evidence="1">
    <location>
        <begin position="25"/>
        <end position="624"/>
    </location>
</feature>
<dbReference type="AlphaFoldDB" id="A0A5A9ZGC5"/>
<sequence length="624" mass="67876">MAFASVRAFVLSACFFVVLPVALAAQSVDKVRSDVLSALSTPLPITIVGPLLTRDVTVTEEGDGFRAVLGDTSLMGLFPLGDVSLHLTPLDDETYRVTELRFPERLDFPGMGVLEFAGMTLDGVWSSRSRSYSSLQWVTDDLRFRPGEGDRGQVSLGRLGFDVIKEPDGADTESRFEIAANAVAVTGMGPQNVALGEVRALLTANGEEPVDLYSVIREVLMSATMRNGGAQLQVLGQSLLGNRYGSVGLELSGRDLSAVDVRRPDESYFRAESVEVRAALSDVAPRNWGGAEVALRFAGLDQREAIPDVVMKVEEAMIRLSGGNLPVADMMAAAMTLANPPRGRPVAVSPLLDGLVGFGKLEIATEGRSVWVETYEQRFRDGQSTTEKAFETAFDRWGMSFGLAGFDRNAGEVHFATDLRGGRFVPGATIPDEALPHIAAWFPNVLQAQTRVSALNDGFLKRLFTDVEIRDLREPVELVLPLMLYVAATVPDVATGENTYETDLFRISQSGQYRFYPTEVLGLAPYEGDLRVRMSGMPGLLGYLDDTLTQVRPGSDEATAIGMAKSALIVLRNLAEDGGAGAHEWEVGRPDVTRREIEVNGITLRYPDFMQYMPMLFGMAAMRP</sequence>
<gene>
    <name evidence="2" type="ORF">FLO80_10080</name>
</gene>
<keyword evidence="3" id="KW-1185">Reference proteome</keyword>
<proteinExistence type="predicted"/>
<protein>
    <recommendedName>
        <fullName evidence="4">DUF2125 domain-containing protein</fullName>
    </recommendedName>
</protein>
<feature type="signal peptide" evidence="1">
    <location>
        <begin position="1"/>
        <end position="24"/>
    </location>
</feature>
<evidence type="ECO:0000313" key="2">
    <source>
        <dbReference type="EMBL" id="KAA0916069.1"/>
    </source>
</evidence>
<reference evidence="2 3" key="1">
    <citation type="submission" date="2019-07" db="EMBL/GenBank/DDBJ databases">
        <title>Aquicoccus porphyridii gen. nov., sp. nov., isolated from a small marine red alga, Porphyridium marinum.</title>
        <authorList>
            <person name="Liu L."/>
        </authorList>
    </citation>
    <scope>NUCLEOTIDE SEQUENCE [LARGE SCALE GENOMIC DNA]</scope>
    <source>
        <strain evidence="2 3">L1 8-17</strain>
    </source>
</reference>
<evidence type="ECO:0000313" key="3">
    <source>
        <dbReference type="Proteomes" id="UP000325291"/>
    </source>
</evidence>
<name>A0A5A9ZGC5_9RHOB</name>
<evidence type="ECO:0000256" key="1">
    <source>
        <dbReference type="SAM" id="SignalP"/>
    </source>
</evidence>